<dbReference type="PANTHER" id="PTHR46585">
    <property type="entry name" value="INTEGRASE CORE DOMAIN CONTAINING PROTEIN"/>
    <property type="match status" value="1"/>
</dbReference>
<feature type="compositionally biased region" description="Basic residues" evidence="1">
    <location>
        <begin position="149"/>
        <end position="161"/>
    </location>
</feature>
<feature type="region of interest" description="Disordered" evidence="1">
    <location>
        <begin position="896"/>
        <end position="932"/>
    </location>
</feature>
<dbReference type="OMA" id="SEVEWHK"/>
<evidence type="ECO:0000313" key="3">
    <source>
        <dbReference type="EMBL" id="EFP04839.1"/>
    </source>
</evidence>
<feature type="region of interest" description="Disordered" evidence="1">
    <location>
        <begin position="387"/>
        <end position="409"/>
    </location>
</feature>
<keyword evidence="2" id="KW-0732">Signal</keyword>
<name>E3MLV4_CAERE</name>
<feature type="compositionally biased region" description="Basic and acidic residues" evidence="1">
    <location>
        <begin position="472"/>
        <end position="489"/>
    </location>
</feature>
<dbReference type="Proteomes" id="UP000008281">
    <property type="component" value="Unassembled WGS sequence"/>
</dbReference>
<evidence type="ECO:0000256" key="2">
    <source>
        <dbReference type="SAM" id="SignalP"/>
    </source>
</evidence>
<feature type="compositionally biased region" description="Polar residues" evidence="1">
    <location>
        <begin position="106"/>
        <end position="138"/>
    </location>
</feature>
<dbReference type="FunCoup" id="E3MLV4">
    <property type="interactions" value="1109"/>
</dbReference>
<dbReference type="STRING" id="31234.E3MLV4"/>
<feature type="compositionally biased region" description="Polar residues" evidence="1">
    <location>
        <begin position="905"/>
        <end position="921"/>
    </location>
</feature>
<sequence length="932" mass="104648">MSHVFYYRLFLSFCIALVQKQYCTSHHFIPKFHFQFNTKMIRRDNSDFLRQKQAQWEKEKAESESRPEWFPFGENLTPGGGSPLRKFVPKEPIFLKESSTRETCEDASTSMHHFNSTTSPDGKQSDLNTTSSPSNPHHQQYHVPPMPSHHPHSHHSHHAHSHPYSYPLYTFPYPIAPAYHHQQMTSSTSSGANGSSEQHHQQYFAPQYQVIPAGAIPVSTINIDPSQICPVDQMGMWTLPPPIGPNGMRYGIPIPAPLVLQITSAMIDSSKMTSSMNNAILNAMSTSTSSNDSSSESGVSGVKEAKENKKQKRNQEEAEDKICREERQSTSDYTDDDPIPLTRRSTTGSITYNYADQIAERRRFEQEQEDRERQELLEVERQRRILEDRRNSEEETRRKAEKERIEEEQRRADQFAAAMEKAKKEAELLKRAKLYKHVLLGAEEEGGTEQLSELEQKLLGVDIETGRRLLKEVSEVERHKKQDEVEMKKNAPQPDKTSHNSSTISVGNQSNRGRSSSISSPNKMENSFTRNSVGRRSVRTTSREKQGTVVENKLETNKSHRSDPHLPLQQPSAAPVSQPIQPPAQHLQNDRHVAPSQAREVHLGNRTTTTPTKSEMMLKSGGYYCPMNRDPLSQREESRAIQKPTHSTGFQHNNHIKFDGSIRRHNETTQSALFGPIATRSSIRRGTMKTGLPSPASVRMTQVHQNERTSSFEESSSSGEDGGSISPDLNHKHFESPLPSSTENVHPAPCSPPVKAHEGFEFKTPTRARSALSSPMSNFLNGGDNDSPTCRPASRLMQRLEQKGTIRRDDEFISQEIRRVAETNLSRSPSLASLRGSIQNLSLRGSHLNLAGPSGELPANLTKFASVNSPARQSLSSMKKTTDRQAAVLERLGRLRESLHAGKNYTPSRSGLSSSRITTPAQTPPISPRPVM</sequence>
<reference evidence="3" key="1">
    <citation type="submission" date="2007-07" db="EMBL/GenBank/DDBJ databases">
        <title>PCAP assembly of the Caenorhabditis remanei genome.</title>
        <authorList>
            <consortium name="The Caenorhabditis remanei Sequencing Consortium"/>
            <person name="Wilson R.K."/>
        </authorList>
    </citation>
    <scope>NUCLEOTIDE SEQUENCE [LARGE SCALE GENOMIC DNA]</scope>
    <source>
        <strain evidence="3">PB4641</strain>
    </source>
</reference>
<dbReference type="EMBL" id="DS268456">
    <property type="protein sequence ID" value="EFP04839.1"/>
    <property type="molecule type" value="Genomic_DNA"/>
</dbReference>
<dbReference type="AlphaFoldDB" id="E3MLV4"/>
<organism evidence="4">
    <name type="scientific">Caenorhabditis remanei</name>
    <name type="common">Caenorhabditis vulgaris</name>
    <dbReference type="NCBI Taxonomy" id="31234"/>
    <lineage>
        <taxon>Eukaryota</taxon>
        <taxon>Metazoa</taxon>
        <taxon>Ecdysozoa</taxon>
        <taxon>Nematoda</taxon>
        <taxon>Chromadorea</taxon>
        <taxon>Rhabditida</taxon>
        <taxon>Rhabditina</taxon>
        <taxon>Rhabditomorpha</taxon>
        <taxon>Rhabditoidea</taxon>
        <taxon>Rhabditidae</taxon>
        <taxon>Peloderinae</taxon>
        <taxon>Caenorhabditis</taxon>
    </lineage>
</organism>
<proteinExistence type="predicted"/>
<evidence type="ECO:0000256" key="1">
    <source>
        <dbReference type="SAM" id="MobiDB-lite"/>
    </source>
</evidence>
<accession>E3MLV4</accession>
<feature type="chain" id="PRO_5015089813" evidence="2">
    <location>
        <begin position="26"/>
        <end position="932"/>
    </location>
</feature>
<feature type="compositionally biased region" description="Basic and acidic residues" evidence="1">
    <location>
        <begin position="541"/>
        <end position="564"/>
    </location>
</feature>
<feature type="compositionally biased region" description="Polar residues" evidence="1">
    <location>
        <begin position="771"/>
        <end position="788"/>
    </location>
</feature>
<feature type="region of interest" description="Disordered" evidence="1">
    <location>
        <begin position="285"/>
        <end position="350"/>
    </location>
</feature>
<dbReference type="PANTHER" id="PTHR46585:SF4">
    <property type="entry name" value="C3H1-TYPE DOMAIN-CONTAINING PROTEIN"/>
    <property type="match status" value="1"/>
</dbReference>
<feature type="compositionally biased region" description="Low complexity" evidence="1">
    <location>
        <begin position="505"/>
        <end position="520"/>
    </location>
</feature>
<feature type="region of interest" description="Disordered" evidence="1">
    <location>
        <begin position="678"/>
        <end position="792"/>
    </location>
</feature>
<dbReference type="eggNOG" id="ENOG502RTA1">
    <property type="taxonomic scope" value="Eukaryota"/>
</dbReference>
<feature type="signal peptide" evidence="2">
    <location>
        <begin position="1"/>
        <end position="25"/>
    </location>
</feature>
<gene>
    <name evidence="3" type="ORF">CRE_29954</name>
</gene>
<evidence type="ECO:0000313" key="4">
    <source>
        <dbReference type="Proteomes" id="UP000008281"/>
    </source>
</evidence>
<feature type="compositionally biased region" description="Basic and acidic residues" evidence="1">
    <location>
        <begin position="303"/>
        <end position="329"/>
    </location>
</feature>
<feature type="compositionally biased region" description="Low complexity" evidence="1">
    <location>
        <begin position="285"/>
        <end position="302"/>
    </location>
</feature>
<feature type="region of interest" description="Disordered" evidence="1">
    <location>
        <begin position="98"/>
        <end position="161"/>
    </location>
</feature>
<feature type="compositionally biased region" description="Low complexity" evidence="1">
    <location>
        <begin position="712"/>
        <end position="726"/>
    </location>
</feature>
<protein>
    <submittedName>
        <fullName evidence="3">Uncharacterized protein</fullName>
    </submittedName>
</protein>
<feature type="compositionally biased region" description="Pro residues" evidence="1">
    <location>
        <begin position="922"/>
        <end position="932"/>
    </location>
</feature>
<dbReference type="HOGENOM" id="CLU_014064_0_0_1"/>
<feature type="region of interest" description="Disordered" evidence="1">
    <location>
        <begin position="472"/>
        <end position="596"/>
    </location>
</feature>
<keyword evidence="4" id="KW-1185">Reference proteome</keyword>
<dbReference type="OrthoDB" id="5874030at2759"/>